<keyword evidence="1" id="KW-0175">Coiled coil</keyword>
<reference evidence="4" key="1">
    <citation type="journal article" date="2010" name="Nature">
        <title>The Amphimedon queenslandica genome and the evolution of animal complexity.</title>
        <authorList>
            <person name="Srivastava M."/>
            <person name="Simakov O."/>
            <person name="Chapman J."/>
            <person name="Fahey B."/>
            <person name="Gauthier M.E."/>
            <person name="Mitros T."/>
            <person name="Richards G.S."/>
            <person name="Conaco C."/>
            <person name="Dacre M."/>
            <person name="Hellsten U."/>
            <person name="Larroux C."/>
            <person name="Putnam N.H."/>
            <person name="Stanke M."/>
            <person name="Adamska M."/>
            <person name="Darling A."/>
            <person name="Degnan S.M."/>
            <person name="Oakley T.H."/>
            <person name="Plachetzki D.C."/>
            <person name="Zhai Y."/>
            <person name="Adamski M."/>
            <person name="Calcino A."/>
            <person name="Cummins S.F."/>
            <person name="Goodstein D.M."/>
            <person name="Harris C."/>
            <person name="Jackson D.J."/>
            <person name="Leys S.P."/>
            <person name="Shu S."/>
            <person name="Woodcroft B.J."/>
            <person name="Vervoort M."/>
            <person name="Kosik K.S."/>
            <person name="Manning G."/>
            <person name="Degnan B.M."/>
            <person name="Rokhsar D.S."/>
        </authorList>
    </citation>
    <scope>NUCLEOTIDE SEQUENCE [LARGE SCALE GENOMIC DNA]</scope>
</reference>
<feature type="region of interest" description="Disordered" evidence="2">
    <location>
        <begin position="1"/>
        <end position="22"/>
    </location>
</feature>
<gene>
    <name evidence="3" type="primary">105312957</name>
</gene>
<dbReference type="Proteomes" id="UP000007879">
    <property type="component" value="Unassembled WGS sequence"/>
</dbReference>
<accession>A0A1X7UR51</accession>
<evidence type="ECO:0000256" key="1">
    <source>
        <dbReference type="SAM" id="Coils"/>
    </source>
</evidence>
<dbReference type="OrthoDB" id="10007210at2759"/>
<dbReference type="InterPro" id="IPR037693">
    <property type="entry name" value="CCDC15"/>
</dbReference>
<evidence type="ECO:0000313" key="3">
    <source>
        <dbReference type="EnsemblMetazoa" id="Aqu2.1.29994_001"/>
    </source>
</evidence>
<protein>
    <submittedName>
        <fullName evidence="3">Uncharacterized protein</fullName>
    </submittedName>
</protein>
<dbReference type="AlphaFoldDB" id="A0A1X7UR51"/>
<feature type="compositionally biased region" description="Basic and acidic residues" evidence="2">
    <location>
        <begin position="11"/>
        <end position="22"/>
    </location>
</feature>
<feature type="region of interest" description="Disordered" evidence="2">
    <location>
        <begin position="138"/>
        <end position="160"/>
    </location>
</feature>
<feature type="coiled-coil region" evidence="1">
    <location>
        <begin position="33"/>
        <end position="64"/>
    </location>
</feature>
<dbReference type="PANTHER" id="PTHR14817:SF2">
    <property type="entry name" value="COILED-COIL DOMAIN-CONTAINING PROTEIN 15"/>
    <property type="match status" value="1"/>
</dbReference>
<name>A0A1X7UR51_AMPQE</name>
<dbReference type="PANTHER" id="PTHR14817">
    <property type="entry name" value="COILED-COIL DOMAIN-CONTAINING PROTEIN 15"/>
    <property type="match status" value="1"/>
</dbReference>
<keyword evidence="4" id="KW-1185">Reference proteome</keyword>
<dbReference type="GO" id="GO:0005813">
    <property type="term" value="C:centrosome"/>
    <property type="evidence" value="ECO:0007669"/>
    <property type="project" value="TreeGrafter"/>
</dbReference>
<evidence type="ECO:0000256" key="2">
    <source>
        <dbReference type="SAM" id="MobiDB-lite"/>
    </source>
</evidence>
<proteinExistence type="predicted"/>
<dbReference type="KEGG" id="aqu:105312957"/>
<evidence type="ECO:0000313" key="4">
    <source>
        <dbReference type="Proteomes" id="UP000007879"/>
    </source>
</evidence>
<sequence length="318" mass="36945">MAAVPVQVKAEAYKTREHPESPKDARLSALIVEAQLYQQLQEQTAQLEEFRKKVQKRLKKQRQETSRQTIVIEKHAKSEVGGEEVCPELDGSHGITVIDCRKEQSKCIQQLLSLCEKPPVSATPPAQVTLKPTVFREKPKPSLMPKPVVNQKTSSEQKRTFTNKAEAASHHLTVRRLYSAVERQQSRVNAINRQHQKEAEKRKREREEERRQIERQYSPKESAVILAERENAKQWLEMVALERRHQKLVKEKENERFCEALQFLLHEKYPDLPSLCPCHPSIWKADPMKCARNCPFYCNHSRFARELSSLLCSVTEHK</sequence>
<feature type="compositionally biased region" description="Basic and acidic residues" evidence="2">
    <location>
        <begin position="195"/>
        <end position="213"/>
    </location>
</feature>
<dbReference type="InParanoid" id="A0A1X7UR51"/>
<reference evidence="3" key="2">
    <citation type="submission" date="2017-05" db="UniProtKB">
        <authorList>
            <consortium name="EnsemblMetazoa"/>
        </authorList>
    </citation>
    <scope>IDENTIFICATION</scope>
</reference>
<feature type="region of interest" description="Disordered" evidence="2">
    <location>
        <begin position="185"/>
        <end position="213"/>
    </location>
</feature>
<dbReference type="EnsemblMetazoa" id="XM_011405998.2">
    <property type="protein sequence ID" value="XP_011404300.1"/>
    <property type="gene ID" value="LOC105312957"/>
</dbReference>
<dbReference type="EnsemblMetazoa" id="Aqu2.1.29994_001">
    <property type="protein sequence ID" value="Aqu2.1.29994_001"/>
    <property type="gene ID" value="Aqu2.1.29994"/>
</dbReference>
<organism evidence="3">
    <name type="scientific">Amphimedon queenslandica</name>
    <name type="common">Sponge</name>
    <dbReference type="NCBI Taxonomy" id="400682"/>
    <lineage>
        <taxon>Eukaryota</taxon>
        <taxon>Metazoa</taxon>
        <taxon>Porifera</taxon>
        <taxon>Demospongiae</taxon>
        <taxon>Heteroscleromorpha</taxon>
        <taxon>Haplosclerida</taxon>
        <taxon>Niphatidae</taxon>
        <taxon>Amphimedon</taxon>
    </lineage>
</organism>